<dbReference type="EMBL" id="FWXV01000002">
    <property type="protein sequence ID" value="SMC84125.1"/>
    <property type="molecule type" value="Genomic_DNA"/>
</dbReference>
<evidence type="ECO:0000313" key="5">
    <source>
        <dbReference type="Proteomes" id="UP000287547"/>
    </source>
</evidence>
<proteinExistence type="predicted"/>
<keyword evidence="1" id="KW-1133">Transmembrane helix</keyword>
<accession>A0A1W2CFU7</accession>
<gene>
    <name evidence="2" type="ORF">DMH04_36200</name>
    <name evidence="3" type="ORF">SAMN05661093_01991</name>
</gene>
<keyword evidence="1" id="KW-0472">Membrane</keyword>
<keyword evidence="4" id="KW-1185">Reference proteome</keyword>
<dbReference type="RefSeq" id="WP_051793071.1">
    <property type="nucleotide sequence ID" value="NZ_FWXV01000002.1"/>
</dbReference>
<protein>
    <submittedName>
        <fullName evidence="3">Uncharacterized protein</fullName>
    </submittedName>
</protein>
<name>A0A1W2CFU7_KIBAR</name>
<evidence type="ECO:0000313" key="3">
    <source>
        <dbReference type="EMBL" id="SMC84125.1"/>
    </source>
</evidence>
<feature type="transmembrane region" description="Helical" evidence="1">
    <location>
        <begin position="12"/>
        <end position="37"/>
    </location>
</feature>
<feature type="transmembrane region" description="Helical" evidence="1">
    <location>
        <begin position="73"/>
        <end position="95"/>
    </location>
</feature>
<evidence type="ECO:0000256" key="1">
    <source>
        <dbReference type="SAM" id="Phobius"/>
    </source>
</evidence>
<keyword evidence="1" id="KW-0812">Transmembrane</keyword>
<evidence type="ECO:0000313" key="2">
    <source>
        <dbReference type="EMBL" id="RSM76760.1"/>
    </source>
</evidence>
<dbReference type="Proteomes" id="UP000192674">
    <property type="component" value="Unassembled WGS sequence"/>
</dbReference>
<evidence type="ECO:0000313" key="4">
    <source>
        <dbReference type="Proteomes" id="UP000192674"/>
    </source>
</evidence>
<dbReference type="AlphaFoldDB" id="A0A1W2CFU7"/>
<dbReference type="OrthoDB" id="4557882at2"/>
<reference evidence="3 4" key="1">
    <citation type="submission" date="2017-04" db="EMBL/GenBank/DDBJ databases">
        <authorList>
            <person name="Afonso C.L."/>
            <person name="Miller P.J."/>
            <person name="Scott M.A."/>
            <person name="Spackman E."/>
            <person name="Goraichik I."/>
            <person name="Dimitrov K.M."/>
            <person name="Suarez D.L."/>
            <person name="Swayne D.E."/>
        </authorList>
    </citation>
    <scope>NUCLEOTIDE SEQUENCE [LARGE SCALE GENOMIC DNA]</scope>
    <source>
        <strain evidence="3 4">DSM 43828</strain>
    </source>
</reference>
<dbReference type="Proteomes" id="UP000287547">
    <property type="component" value="Unassembled WGS sequence"/>
</dbReference>
<reference evidence="2 5" key="2">
    <citation type="submission" date="2018-05" db="EMBL/GenBank/DDBJ databases">
        <title>Evolution of GPA BGCs.</title>
        <authorList>
            <person name="Waglechner N."/>
            <person name="Wright G.D."/>
        </authorList>
    </citation>
    <scope>NUCLEOTIDE SEQUENCE [LARGE SCALE GENOMIC DNA]</scope>
    <source>
        <strain evidence="2 5">A82846</strain>
    </source>
</reference>
<sequence length="99" mass="10686">MSTYNATNGRRTAAGLVRLAGTALAVLLIAHIAFVLFNANFNNGLVSWVAQWSEVVGLWFVNLFDTGNTTFTIILNFGLAAVFWLVVTGIIARVLRSVG</sequence>
<organism evidence="3 4">
    <name type="scientific">Kibdelosporangium aridum</name>
    <dbReference type="NCBI Taxonomy" id="2030"/>
    <lineage>
        <taxon>Bacteria</taxon>
        <taxon>Bacillati</taxon>
        <taxon>Actinomycetota</taxon>
        <taxon>Actinomycetes</taxon>
        <taxon>Pseudonocardiales</taxon>
        <taxon>Pseudonocardiaceae</taxon>
        <taxon>Kibdelosporangium</taxon>
    </lineage>
</organism>
<dbReference type="EMBL" id="QHKI01000043">
    <property type="protein sequence ID" value="RSM76760.1"/>
    <property type="molecule type" value="Genomic_DNA"/>
</dbReference>